<dbReference type="EMBL" id="WIUZ02000014">
    <property type="protein sequence ID" value="KAF9781337.1"/>
    <property type="molecule type" value="Genomic_DNA"/>
</dbReference>
<reference evidence="7" key="2">
    <citation type="submission" date="2020-11" db="EMBL/GenBank/DDBJ databases">
        <authorList>
            <consortium name="DOE Joint Genome Institute"/>
            <person name="Kuo A."/>
            <person name="Miyauchi S."/>
            <person name="Kiss E."/>
            <person name="Drula E."/>
            <person name="Kohler A."/>
            <person name="Sanchez-Garcia M."/>
            <person name="Andreopoulos B."/>
            <person name="Barry K.W."/>
            <person name="Bonito G."/>
            <person name="Buee M."/>
            <person name="Carver A."/>
            <person name="Chen C."/>
            <person name="Cichocki N."/>
            <person name="Clum A."/>
            <person name="Culley D."/>
            <person name="Crous P.W."/>
            <person name="Fauchery L."/>
            <person name="Girlanda M."/>
            <person name="Hayes R."/>
            <person name="Keri Z."/>
            <person name="Labutti K."/>
            <person name="Lipzen A."/>
            <person name="Lombard V."/>
            <person name="Magnuson J."/>
            <person name="Maillard F."/>
            <person name="Morin E."/>
            <person name="Murat C."/>
            <person name="Nolan M."/>
            <person name="Ohm R."/>
            <person name="Pangilinan J."/>
            <person name="Pereira M."/>
            <person name="Perotto S."/>
            <person name="Peter M."/>
            <person name="Riley R."/>
            <person name="Sitrit Y."/>
            <person name="Stielow B."/>
            <person name="Szollosi G."/>
            <person name="Zifcakova L."/>
            <person name="Stursova M."/>
            <person name="Spatafora J.W."/>
            <person name="Tedersoo L."/>
            <person name="Vaario L.-M."/>
            <person name="Yamada A."/>
            <person name="Yan M."/>
            <person name="Wang P."/>
            <person name="Xu J."/>
            <person name="Bruns T."/>
            <person name="Baldrian P."/>
            <person name="Vilgalys R."/>
            <person name="Henrissat B."/>
            <person name="Grigoriev I.V."/>
            <person name="Hibbett D."/>
            <person name="Nagy L.G."/>
            <person name="Martin F.M."/>
        </authorList>
    </citation>
    <scope>NUCLEOTIDE SEQUENCE</scope>
    <source>
        <strain evidence="7">UH-Tt-Lm1</strain>
    </source>
</reference>
<evidence type="ECO:0000313" key="7">
    <source>
        <dbReference type="EMBL" id="KAF9781337.1"/>
    </source>
</evidence>
<evidence type="ECO:0000256" key="5">
    <source>
        <dbReference type="ARBA" id="ARBA00023242"/>
    </source>
</evidence>
<feature type="compositionally biased region" description="Basic residues" evidence="6">
    <location>
        <begin position="981"/>
        <end position="992"/>
    </location>
</feature>
<evidence type="ECO:0000256" key="4">
    <source>
        <dbReference type="ARBA" id="ARBA00023163"/>
    </source>
</evidence>
<dbReference type="InterPro" id="IPR006939">
    <property type="entry name" value="SNF5"/>
</dbReference>
<evidence type="ECO:0000256" key="3">
    <source>
        <dbReference type="ARBA" id="ARBA00023015"/>
    </source>
</evidence>
<dbReference type="Proteomes" id="UP000736335">
    <property type="component" value="Unassembled WGS sequence"/>
</dbReference>
<keyword evidence="3" id="KW-0805">Transcription regulation</keyword>
<proteinExistence type="inferred from homology"/>
<feature type="compositionally biased region" description="Pro residues" evidence="6">
    <location>
        <begin position="258"/>
        <end position="268"/>
    </location>
</feature>
<keyword evidence="5" id="KW-0539">Nucleus</keyword>
<evidence type="ECO:0000256" key="1">
    <source>
        <dbReference type="ARBA" id="ARBA00004123"/>
    </source>
</evidence>
<feature type="compositionally biased region" description="Basic and acidic residues" evidence="6">
    <location>
        <begin position="1328"/>
        <end position="1338"/>
    </location>
</feature>
<evidence type="ECO:0000313" key="8">
    <source>
        <dbReference type="Proteomes" id="UP000736335"/>
    </source>
</evidence>
<feature type="compositionally biased region" description="Low complexity" evidence="6">
    <location>
        <begin position="18"/>
        <end position="47"/>
    </location>
</feature>
<dbReference type="PANTHER" id="PTHR10019">
    <property type="entry name" value="SNF5"/>
    <property type="match status" value="1"/>
</dbReference>
<evidence type="ECO:0000256" key="2">
    <source>
        <dbReference type="ARBA" id="ARBA00010239"/>
    </source>
</evidence>
<dbReference type="OrthoDB" id="515064at2759"/>
<feature type="compositionally biased region" description="Low complexity" evidence="6">
    <location>
        <begin position="181"/>
        <end position="234"/>
    </location>
</feature>
<keyword evidence="8" id="KW-1185">Reference proteome</keyword>
<comment type="caution">
    <text evidence="7">The sequence shown here is derived from an EMBL/GenBank/DDBJ whole genome shotgun (WGS) entry which is preliminary data.</text>
</comment>
<feature type="compositionally biased region" description="Polar residues" evidence="6">
    <location>
        <begin position="1293"/>
        <end position="1302"/>
    </location>
</feature>
<keyword evidence="4" id="KW-0804">Transcription</keyword>
<name>A0A9P6H7V9_9AGAM</name>
<feature type="compositionally biased region" description="Low complexity" evidence="6">
    <location>
        <begin position="1346"/>
        <end position="1361"/>
    </location>
</feature>
<feature type="region of interest" description="Disordered" evidence="6">
    <location>
        <begin position="969"/>
        <end position="994"/>
    </location>
</feature>
<organism evidence="7 8">
    <name type="scientific">Thelephora terrestris</name>
    <dbReference type="NCBI Taxonomy" id="56493"/>
    <lineage>
        <taxon>Eukaryota</taxon>
        <taxon>Fungi</taxon>
        <taxon>Dikarya</taxon>
        <taxon>Basidiomycota</taxon>
        <taxon>Agaricomycotina</taxon>
        <taxon>Agaricomycetes</taxon>
        <taxon>Thelephorales</taxon>
        <taxon>Thelephoraceae</taxon>
        <taxon>Thelephora</taxon>
    </lineage>
</organism>
<feature type="region of interest" description="Disordered" evidence="6">
    <location>
        <begin position="181"/>
        <end position="317"/>
    </location>
</feature>
<evidence type="ECO:0000256" key="6">
    <source>
        <dbReference type="SAM" id="MobiDB-lite"/>
    </source>
</evidence>
<dbReference type="GO" id="GO:0000228">
    <property type="term" value="C:nuclear chromosome"/>
    <property type="evidence" value="ECO:0007669"/>
    <property type="project" value="InterPro"/>
</dbReference>
<feature type="region of interest" description="Disordered" evidence="6">
    <location>
        <begin position="18"/>
        <end position="56"/>
    </location>
</feature>
<evidence type="ECO:0008006" key="9">
    <source>
        <dbReference type="Google" id="ProtNLM"/>
    </source>
</evidence>
<feature type="compositionally biased region" description="Basic and acidic residues" evidence="6">
    <location>
        <begin position="969"/>
        <end position="980"/>
    </location>
</feature>
<comment type="similarity">
    <text evidence="2">Belongs to the SNF5 family.</text>
</comment>
<feature type="region of interest" description="Disordered" evidence="6">
    <location>
        <begin position="1218"/>
        <end position="1261"/>
    </location>
</feature>
<dbReference type="Pfam" id="PF04855">
    <property type="entry name" value="SNF5"/>
    <property type="match status" value="1"/>
</dbReference>
<accession>A0A9P6H7V9</accession>
<feature type="compositionally biased region" description="Acidic residues" evidence="6">
    <location>
        <begin position="1251"/>
        <end position="1261"/>
    </location>
</feature>
<protein>
    <recommendedName>
        <fullName evidence="9">SNF5-domain-containing protein</fullName>
    </recommendedName>
</protein>
<sequence>MNPAQAGGINPALLAAYQTSQSNQSQPQFNFQPQFTPQQQPAQFQQSPPTPSKFPYNGAQPSSYPTMFNGTGQYMNPGVGANAMAQGSMMTPGQAVQAGLMHHGVNPNQMLANGRQLQQMANVPQMNAGQIFQKSAATVNGMNPGSLPPPVGQQVHGISPAQIHQLAGMGPQERHKAMMYLQHQHQQHQHQQQRMLQQQLSQQNMPQGVQQTPQSTPQQLPFDRPPSSMSTHPGMMPPPPRPPTSLSRPGTSHSHGPGQPPQNRPPSRPGTAQPMPQPGMTLPDGSPAGIMHHPQGYDHGENPGSPSRGAKRKLSGSNLAVQTPRMGSQPLPMGAQNLHMASMDGQQTIGNVQFPGMPMSQPQQIPQQRPQFPGGSRQSINGAHMVAGTPGVPMGPPSATRNQMPQMLDGTSNIAQDPFPSTGMPNLTNGLPHQVTTPYLGGIGGMPAGPLNTHPSSTPVSTQMLAQHPSLTGQGPSAVTANLGVLPATVGGLPGGSNLPQGLSDATRMNIGPASSMANLMNANATIPPNKLPGVMNNIGIGRPGSISATNSMSLPPPTPGSSIPPLFPPTTGTRIPSSSTAPHLNPKVTQVTVVSLAASATEIPALSKEEIEKVKQWMKADKEHEELQRSARERMTEEVTRIIRKAEWWEKDDQAVMPPNRSRRDKFSIGLPGARGIRRKAGQRMGIRLPRKIPLEDANRPEQLVPIRLELDIEHHKLRDTFVWNLNDPVITPEMFAQSVAEDYSLPQSSVSTITKAIQEQLSDFRAHTIESVDDDGFFSTAQARSADNDIWWERWRNGLRTENGTVKRKKRKCSSGPGPSDPTTSYIKFESAGRPVVDQNQDDDLIEEMRILIKLDIIVGSIRLEDQFEWDLHNTDGSAPERFAEVYCMELGLNGDFKTAIAHCIREQAHMYQKSLFILGHPSEGLGFQDEDLRTSFLPSLNITAARSLDQVPSFTPILNYLSDGELERGEKEREKDLARRRRKGNRGRRGVTLPDREVLKTCRTPAIGFPEVDASALNNTAISAPTHKRAAATAATLTITNMIASENGGAMLPPSTPLNIPATATAPAQQKDKKPKALFKAPPVSPSVLRPRAHVHAPTQSTGIAGLNVPASAIEGMSTSAPESRAGVRVLTTKRVRELEREAREKEFVDGQHPNFIDSVWHCSNCGCPGDIAIGRRKGPLGDKSQCGTCGKYWHRHRRPRPVEYSTDPEFHLRQQAKGGNDEGHSKAAVSKKKKPQPVVEESKYEEADVPEDVREEDEVALATVANVAKLEAQTASVLPHPLDDRPLSPVSTASSTSEPPLAEQVKINGGSSGYNSNPSTPAKTIREMPDRSENGAETPSETHSTPRSSAATPSSAPEWLKRATEHLRAKYPGDEFDVVLRKIRPDKPADWRIRCHDCPMMIYTTGPGSTLSNFEVHLRNRKHREKVKERLGQ</sequence>
<feature type="region of interest" description="Disordered" evidence="6">
    <location>
        <begin position="348"/>
        <end position="376"/>
    </location>
</feature>
<reference evidence="7" key="1">
    <citation type="journal article" date="2020" name="Nat. Commun.">
        <title>Large-scale genome sequencing of mycorrhizal fungi provides insights into the early evolution of symbiotic traits.</title>
        <authorList>
            <person name="Miyauchi S."/>
            <person name="Kiss E."/>
            <person name="Kuo A."/>
            <person name="Drula E."/>
            <person name="Kohler A."/>
            <person name="Sanchez-Garcia M."/>
            <person name="Morin E."/>
            <person name="Andreopoulos B."/>
            <person name="Barry K.W."/>
            <person name="Bonito G."/>
            <person name="Buee M."/>
            <person name="Carver A."/>
            <person name="Chen C."/>
            <person name="Cichocki N."/>
            <person name="Clum A."/>
            <person name="Culley D."/>
            <person name="Crous P.W."/>
            <person name="Fauchery L."/>
            <person name="Girlanda M."/>
            <person name="Hayes R.D."/>
            <person name="Keri Z."/>
            <person name="LaButti K."/>
            <person name="Lipzen A."/>
            <person name="Lombard V."/>
            <person name="Magnuson J."/>
            <person name="Maillard F."/>
            <person name="Murat C."/>
            <person name="Nolan M."/>
            <person name="Ohm R.A."/>
            <person name="Pangilinan J."/>
            <person name="Pereira M.F."/>
            <person name="Perotto S."/>
            <person name="Peter M."/>
            <person name="Pfister S."/>
            <person name="Riley R."/>
            <person name="Sitrit Y."/>
            <person name="Stielow J.B."/>
            <person name="Szollosi G."/>
            <person name="Zifcakova L."/>
            <person name="Stursova M."/>
            <person name="Spatafora J.W."/>
            <person name="Tedersoo L."/>
            <person name="Vaario L.M."/>
            <person name="Yamada A."/>
            <person name="Yan M."/>
            <person name="Wang P."/>
            <person name="Xu J."/>
            <person name="Bruns T."/>
            <person name="Baldrian P."/>
            <person name="Vilgalys R."/>
            <person name="Dunand C."/>
            <person name="Henrissat B."/>
            <person name="Grigoriev I.V."/>
            <person name="Hibbett D."/>
            <person name="Nagy L.G."/>
            <person name="Martin F.M."/>
        </authorList>
    </citation>
    <scope>NUCLEOTIDE SEQUENCE</scope>
    <source>
        <strain evidence="7">UH-Tt-Lm1</strain>
    </source>
</reference>
<feature type="compositionally biased region" description="Low complexity" evidence="6">
    <location>
        <begin position="816"/>
        <end position="827"/>
    </location>
</feature>
<feature type="region of interest" description="Disordered" evidence="6">
    <location>
        <begin position="1280"/>
        <end position="1363"/>
    </location>
</feature>
<feature type="compositionally biased region" description="Low complexity" evidence="6">
    <location>
        <begin position="355"/>
        <end position="375"/>
    </location>
</feature>
<feature type="region of interest" description="Disordered" evidence="6">
    <location>
        <begin position="808"/>
        <end position="827"/>
    </location>
</feature>
<comment type="subcellular location">
    <subcellularLocation>
        <location evidence="1">Nucleus</location>
    </subcellularLocation>
</comment>
<dbReference type="GO" id="GO:0006338">
    <property type="term" value="P:chromatin remodeling"/>
    <property type="evidence" value="ECO:0007669"/>
    <property type="project" value="InterPro"/>
</dbReference>
<gene>
    <name evidence="7" type="ORF">BJ322DRAFT_1080499</name>
</gene>